<proteinExistence type="predicted"/>
<organism evidence="1 2">
    <name type="scientific">Apolygus lucorum</name>
    <name type="common">Small green plant bug</name>
    <name type="synonym">Lygocoris lucorum</name>
    <dbReference type="NCBI Taxonomy" id="248454"/>
    <lineage>
        <taxon>Eukaryota</taxon>
        <taxon>Metazoa</taxon>
        <taxon>Ecdysozoa</taxon>
        <taxon>Arthropoda</taxon>
        <taxon>Hexapoda</taxon>
        <taxon>Insecta</taxon>
        <taxon>Pterygota</taxon>
        <taxon>Neoptera</taxon>
        <taxon>Paraneoptera</taxon>
        <taxon>Hemiptera</taxon>
        <taxon>Heteroptera</taxon>
        <taxon>Panheteroptera</taxon>
        <taxon>Cimicomorpha</taxon>
        <taxon>Miridae</taxon>
        <taxon>Mirini</taxon>
        <taxon>Apolygus</taxon>
    </lineage>
</organism>
<sequence length="296" mass="33457">MDRGIPKEFLDAPAAGPIIAGILAPSWRVTFTDGLLESRGQGIQKESWMHLLQVPSLLESQRHPGKLQLLMDSWNTEVKESRMDLGCTCCMSHHCWNLSAILILRRIFGSIFDHDEKRWMIWTNEELHGLNKEPDIVTFIKKGRLRWIGHVERMDATCPLEAALDGSLKSKLMSDCSAFDGGQGCMVPPSSPTSKYSLTTKSYFSGTLSTGSSLLSNFQVQSNHEELLLWNFVHRFLPPLQIPSTVHSKTKPEFPDNHTNTFPEFNCVPTIKISPFKFQGFTHYSELNQSKIHISV</sequence>
<reference evidence="1" key="1">
    <citation type="journal article" date="2021" name="Mol. Ecol. Resour.">
        <title>Apolygus lucorum genome provides insights into omnivorousness and mesophyll feeding.</title>
        <authorList>
            <person name="Liu Y."/>
            <person name="Liu H."/>
            <person name="Wang H."/>
            <person name="Huang T."/>
            <person name="Liu B."/>
            <person name="Yang B."/>
            <person name="Yin L."/>
            <person name="Li B."/>
            <person name="Zhang Y."/>
            <person name="Zhang S."/>
            <person name="Jiang F."/>
            <person name="Zhang X."/>
            <person name="Ren Y."/>
            <person name="Wang B."/>
            <person name="Wang S."/>
            <person name="Lu Y."/>
            <person name="Wu K."/>
            <person name="Fan W."/>
            <person name="Wang G."/>
        </authorList>
    </citation>
    <scope>NUCLEOTIDE SEQUENCE</scope>
    <source>
        <strain evidence="1">12Hb</strain>
    </source>
</reference>
<name>A0A8S9WZR3_APOLU</name>
<accession>A0A8S9WZR3</accession>
<dbReference type="OrthoDB" id="6628709at2759"/>
<comment type="caution">
    <text evidence="1">The sequence shown here is derived from an EMBL/GenBank/DDBJ whole genome shotgun (WGS) entry which is preliminary data.</text>
</comment>
<dbReference type="AlphaFoldDB" id="A0A8S9WZR3"/>
<evidence type="ECO:0000313" key="1">
    <source>
        <dbReference type="EMBL" id="KAF6201709.1"/>
    </source>
</evidence>
<dbReference type="Proteomes" id="UP000466442">
    <property type="component" value="Linkage Group LG12"/>
</dbReference>
<evidence type="ECO:0000313" key="2">
    <source>
        <dbReference type="Proteomes" id="UP000466442"/>
    </source>
</evidence>
<dbReference type="EMBL" id="WIXP02000012">
    <property type="protein sequence ID" value="KAF6201709.1"/>
    <property type="molecule type" value="Genomic_DNA"/>
</dbReference>
<protein>
    <submittedName>
        <fullName evidence="1">Uncharacterized protein</fullName>
    </submittedName>
</protein>
<keyword evidence="2" id="KW-1185">Reference proteome</keyword>
<gene>
    <name evidence="1" type="ORF">GE061_004104</name>
</gene>